<dbReference type="RefSeq" id="WP_020819537.1">
    <property type="nucleotide sequence ID" value="NZ_JANF02000089.1"/>
</dbReference>
<proteinExistence type="predicted"/>
<dbReference type="InterPro" id="IPR001753">
    <property type="entry name" value="Enoyl-CoA_hydra/iso"/>
</dbReference>
<dbReference type="GO" id="GO:0006635">
    <property type="term" value="P:fatty acid beta-oxidation"/>
    <property type="evidence" value="ECO:0007669"/>
    <property type="project" value="TreeGrafter"/>
</dbReference>
<dbReference type="CDD" id="cd06558">
    <property type="entry name" value="crotonase-like"/>
    <property type="match status" value="1"/>
</dbReference>
<dbReference type="InterPro" id="IPR029045">
    <property type="entry name" value="ClpP/crotonase-like_dom_sf"/>
</dbReference>
<dbReference type="EMBL" id="JANF02000089">
    <property type="protein sequence ID" value="KER34935.1"/>
    <property type="molecule type" value="Genomic_DNA"/>
</dbReference>
<accession>A0A8E0WPN1</accession>
<dbReference type="SUPFAM" id="SSF52096">
    <property type="entry name" value="ClpP/crotonase"/>
    <property type="match status" value="1"/>
</dbReference>
<dbReference type="Gene3D" id="3.90.226.10">
    <property type="entry name" value="2-enoyl-CoA Hydratase, Chain A, domain 1"/>
    <property type="match status" value="1"/>
</dbReference>
<protein>
    <submittedName>
        <fullName evidence="1">Enoyl-CoA hydratase</fullName>
    </submittedName>
</protein>
<dbReference type="PANTHER" id="PTHR11941">
    <property type="entry name" value="ENOYL-COA HYDRATASE-RELATED"/>
    <property type="match status" value="1"/>
</dbReference>
<dbReference type="Proteomes" id="UP000028135">
    <property type="component" value="Unassembled WGS sequence"/>
</dbReference>
<dbReference type="AlphaFoldDB" id="A0A8E0WPN1"/>
<name>A0A8E0WPN1_9SPHN</name>
<evidence type="ECO:0000313" key="1">
    <source>
        <dbReference type="EMBL" id="KER34935.1"/>
    </source>
</evidence>
<organism evidence="1 2">
    <name type="scientific">Sphingobium indicum F2</name>
    <dbReference type="NCBI Taxonomy" id="1450518"/>
    <lineage>
        <taxon>Bacteria</taxon>
        <taxon>Pseudomonadati</taxon>
        <taxon>Pseudomonadota</taxon>
        <taxon>Alphaproteobacteria</taxon>
        <taxon>Sphingomonadales</taxon>
        <taxon>Sphingomonadaceae</taxon>
        <taxon>Sphingobium</taxon>
    </lineage>
</organism>
<dbReference type="GO" id="GO:0003824">
    <property type="term" value="F:catalytic activity"/>
    <property type="evidence" value="ECO:0007669"/>
    <property type="project" value="UniProtKB-ARBA"/>
</dbReference>
<gene>
    <name evidence="1" type="ORF">AL00_18710</name>
</gene>
<dbReference type="PANTHER" id="PTHR11941:SF54">
    <property type="entry name" value="ENOYL-COA HYDRATASE, MITOCHONDRIAL"/>
    <property type="match status" value="1"/>
</dbReference>
<evidence type="ECO:0000313" key="2">
    <source>
        <dbReference type="Proteomes" id="UP000028135"/>
    </source>
</evidence>
<reference evidence="1 2" key="1">
    <citation type="submission" date="2014-05" db="EMBL/GenBank/DDBJ databases">
        <title>Genome Announcement of Sphingobium lucknowense F2.</title>
        <authorList>
            <person name="Lal R."/>
            <person name="Negi V."/>
            <person name="Lata P."/>
            <person name="Sangwan N."/>
            <person name="Gupta S.K."/>
            <person name="Rao D.L.N."/>
            <person name="Das S."/>
        </authorList>
    </citation>
    <scope>NUCLEOTIDE SEQUENCE [LARGE SCALE GENOMIC DNA]</scope>
    <source>
        <strain evidence="1 2">F2</strain>
    </source>
</reference>
<dbReference type="Pfam" id="PF00378">
    <property type="entry name" value="ECH_1"/>
    <property type="match status" value="1"/>
</dbReference>
<sequence length="296" mass="32595">MNRGPERRAAVLIDYADGVLTLTKNNPDTGYGMTCAVLDAMEDVLLHAGDREDLRAVVIDAGGDGFHEAAVMVFELKPDYHDMDREDAREIVRRGQSLGELISSLPVPVIGLAAAGARGGGLEMMTRVDMLYCTDAALFCLPEVQLGFYPGWGGLQHGARMMQWRRAQEFILLGEEIDGREAERAGLVTRSFGSVEDMRARAAAVCKRLQYCSPHAVARVKAELRRVWREAVEVGEGRDYESHAEVMETRDFVKAMDALQKGRAWNYLKRVDEPPLATGRAFPQLEGVTAGAAPVE</sequence>
<comment type="caution">
    <text evidence="1">The sequence shown here is derived from an EMBL/GenBank/DDBJ whole genome shotgun (WGS) entry which is preliminary data.</text>
</comment>